<name>A0A2V1E613_9PLEO</name>
<evidence type="ECO:0000313" key="3">
    <source>
        <dbReference type="Proteomes" id="UP000244855"/>
    </source>
</evidence>
<dbReference type="PANTHER" id="PTHR46082">
    <property type="entry name" value="ATP/GTP-BINDING PROTEIN-RELATED"/>
    <property type="match status" value="1"/>
</dbReference>
<protein>
    <submittedName>
        <fullName evidence="2">Purine and uridine phosphorylase</fullName>
    </submittedName>
</protein>
<dbReference type="InterPro" id="IPR000845">
    <property type="entry name" value="Nucleoside_phosphorylase_d"/>
</dbReference>
<keyword evidence="3" id="KW-1185">Reference proteome</keyword>
<dbReference type="Gene3D" id="3.40.50.1580">
    <property type="entry name" value="Nucleoside phosphorylase domain"/>
    <property type="match status" value="1"/>
</dbReference>
<evidence type="ECO:0000259" key="1">
    <source>
        <dbReference type="Pfam" id="PF01048"/>
    </source>
</evidence>
<feature type="non-terminal residue" evidence="2">
    <location>
        <position position="248"/>
    </location>
</feature>
<dbReference type="GO" id="GO:0009116">
    <property type="term" value="P:nucleoside metabolic process"/>
    <property type="evidence" value="ECO:0007669"/>
    <property type="project" value="InterPro"/>
</dbReference>
<organism evidence="2 3">
    <name type="scientific">Periconia macrospinosa</name>
    <dbReference type="NCBI Taxonomy" id="97972"/>
    <lineage>
        <taxon>Eukaryota</taxon>
        <taxon>Fungi</taxon>
        <taxon>Dikarya</taxon>
        <taxon>Ascomycota</taxon>
        <taxon>Pezizomycotina</taxon>
        <taxon>Dothideomycetes</taxon>
        <taxon>Pleosporomycetidae</taxon>
        <taxon>Pleosporales</taxon>
        <taxon>Massarineae</taxon>
        <taxon>Periconiaceae</taxon>
        <taxon>Periconia</taxon>
    </lineage>
</organism>
<dbReference type="EMBL" id="KZ805319">
    <property type="protein sequence ID" value="PVI04710.1"/>
    <property type="molecule type" value="Genomic_DNA"/>
</dbReference>
<dbReference type="Proteomes" id="UP000244855">
    <property type="component" value="Unassembled WGS sequence"/>
</dbReference>
<accession>A0A2V1E613</accession>
<dbReference type="GO" id="GO:0003824">
    <property type="term" value="F:catalytic activity"/>
    <property type="evidence" value="ECO:0007669"/>
    <property type="project" value="InterPro"/>
</dbReference>
<sequence length="248" mass="26638">DDHTYTFGRIGTHNIVLSCLPIGQYGTNAASAVATTLRRKFSCIRFGLLVGIGGGVPSSDADIRLGDVVVSTPTGSFGGVIQYDMGKLTPHGFVRTGSLNSPPQVLLNAVSTMMSRNYLGVDRISENLVVFDMLPTFSRENAGPDILYEGGTPKVRPQRNSTNPSIHYGTIASGNTVIKDSSARDRISRELNGVLCFEMETAGLMNNFPCLVIRGISDYSDSHKTKNWQPYAAAVAAAYAKDLMSVIP</sequence>
<dbReference type="STRING" id="97972.A0A2V1E613"/>
<dbReference type="InterPro" id="IPR035994">
    <property type="entry name" value="Nucleoside_phosphorylase_sf"/>
</dbReference>
<dbReference type="Pfam" id="PF01048">
    <property type="entry name" value="PNP_UDP_1"/>
    <property type="match status" value="1"/>
</dbReference>
<gene>
    <name evidence="2" type="ORF">DM02DRAFT_506780</name>
</gene>
<dbReference type="SUPFAM" id="SSF53167">
    <property type="entry name" value="Purine and uridine phosphorylases"/>
    <property type="match status" value="1"/>
</dbReference>
<feature type="non-terminal residue" evidence="2">
    <location>
        <position position="1"/>
    </location>
</feature>
<evidence type="ECO:0000313" key="2">
    <source>
        <dbReference type="EMBL" id="PVI04710.1"/>
    </source>
</evidence>
<proteinExistence type="predicted"/>
<dbReference type="PANTHER" id="PTHR46082:SF11">
    <property type="entry name" value="AAA+ ATPASE DOMAIN-CONTAINING PROTEIN-RELATED"/>
    <property type="match status" value="1"/>
</dbReference>
<feature type="domain" description="Nucleoside phosphorylase" evidence="1">
    <location>
        <begin position="3"/>
        <end position="228"/>
    </location>
</feature>
<dbReference type="InterPro" id="IPR053137">
    <property type="entry name" value="NLR-like"/>
</dbReference>
<dbReference type="AlphaFoldDB" id="A0A2V1E613"/>
<reference evidence="2 3" key="1">
    <citation type="journal article" date="2018" name="Sci. Rep.">
        <title>Comparative genomics provides insights into the lifestyle and reveals functional heterogeneity of dark septate endophytic fungi.</title>
        <authorList>
            <person name="Knapp D.G."/>
            <person name="Nemeth J.B."/>
            <person name="Barry K."/>
            <person name="Hainaut M."/>
            <person name="Henrissat B."/>
            <person name="Johnson J."/>
            <person name="Kuo A."/>
            <person name="Lim J.H.P."/>
            <person name="Lipzen A."/>
            <person name="Nolan M."/>
            <person name="Ohm R.A."/>
            <person name="Tamas L."/>
            <person name="Grigoriev I.V."/>
            <person name="Spatafora J.W."/>
            <person name="Nagy L.G."/>
            <person name="Kovacs G.M."/>
        </authorList>
    </citation>
    <scope>NUCLEOTIDE SEQUENCE [LARGE SCALE GENOMIC DNA]</scope>
    <source>
        <strain evidence="2 3">DSE2036</strain>
    </source>
</reference>
<dbReference type="OrthoDB" id="1577640at2759"/>